<dbReference type="Gene3D" id="3.10.450.40">
    <property type="match status" value="2"/>
</dbReference>
<accession>A0A939KNN1</accession>
<keyword evidence="2 8" id="KW-0479">Metal-binding</keyword>
<feature type="modified residue" description="2',4',5'-topaquinone" evidence="7">
    <location>
        <position position="396"/>
    </location>
</feature>
<evidence type="ECO:0000256" key="6">
    <source>
        <dbReference type="PIRSR" id="PIRSR600269-50"/>
    </source>
</evidence>
<evidence type="ECO:0000259" key="12">
    <source>
        <dbReference type="Pfam" id="PF02728"/>
    </source>
</evidence>
<organism evidence="13 14">
    <name type="scientific">Arthrobacter cavernae</name>
    <dbReference type="NCBI Taxonomy" id="2817681"/>
    <lineage>
        <taxon>Bacteria</taxon>
        <taxon>Bacillati</taxon>
        <taxon>Actinomycetota</taxon>
        <taxon>Actinomycetes</taxon>
        <taxon>Micrococcales</taxon>
        <taxon>Micrococcaceae</taxon>
        <taxon>Arthrobacter</taxon>
    </lineage>
</organism>
<dbReference type="InterPro" id="IPR015802">
    <property type="entry name" value="Cu_amine_oxidase_N3"/>
</dbReference>
<evidence type="ECO:0000256" key="7">
    <source>
        <dbReference type="PIRSR" id="PIRSR600269-51"/>
    </source>
</evidence>
<evidence type="ECO:0000313" key="14">
    <source>
        <dbReference type="Proteomes" id="UP000664164"/>
    </source>
</evidence>
<dbReference type="EC" id="1.4.3.-" evidence="8"/>
<dbReference type="Pfam" id="PF01179">
    <property type="entry name" value="Cu_amine_oxid"/>
    <property type="match status" value="1"/>
</dbReference>
<evidence type="ECO:0000256" key="1">
    <source>
        <dbReference type="ARBA" id="ARBA00007983"/>
    </source>
</evidence>
<comment type="similarity">
    <text evidence="1 8">Belongs to the copper/topaquinone oxidase family.</text>
</comment>
<proteinExistence type="inferred from homology"/>
<protein>
    <recommendedName>
        <fullName evidence="8">Amine oxidase</fullName>
        <ecNumber evidence="8">1.4.3.-</ecNumber>
    </recommendedName>
</protein>
<gene>
    <name evidence="13" type="ORF">J1902_16125</name>
</gene>
<evidence type="ECO:0000256" key="4">
    <source>
        <dbReference type="ARBA" id="ARBA00023002"/>
    </source>
</evidence>
<feature type="domain" description="Copper amine oxidase catalytic" evidence="10">
    <location>
        <begin position="235"/>
        <end position="638"/>
    </location>
</feature>
<dbReference type="SUPFAM" id="SSF49998">
    <property type="entry name" value="Amine oxidase catalytic domain"/>
    <property type="match status" value="1"/>
</dbReference>
<evidence type="ECO:0000259" key="10">
    <source>
        <dbReference type="Pfam" id="PF01179"/>
    </source>
</evidence>
<dbReference type="NCBIfam" id="NF008559">
    <property type="entry name" value="PRK11504.1"/>
    <property type="match status" value="1"/>
</dbReference>
<dbReference type="InterPro" id="IPR016182">
    <property type="entry name" value="Cu_amine_oxidase_N-reg"/>
</dbReference>
<dbReference type="InterPro" id="IPR036460">
    <property type="entry name" value="Cu_amine_oxidase_C_sf"/>
</dbReference>
<dbReference type="InterPro" id="IPR015798">
    <property type="entry name" value="Cu_amine_oxidase_C"/>
</dbReference>
<evidence type="ECO:0000256" key="5">
    <source>
        <dbReference type="ARBA" id="ARBA00023008"/>
    </source>
</evidence>
<dbReference type="EMBL" id="JAFNLL010000047">
    <property type="protein sequence ID" value="MBO1269473.1"/>
    <property type="molecule type" value="Genomic_DNA"/>
</dbReference>
<dbReference type="GO" id="GO:0005507">
    <property type="term" value="F:copper ion binding"/>
    <property type="evidence" value="ECO:0007669"/>
    <property type="project" value="InterPro"/>
</dbReference>
<feature type="active site" description="Proton acceptor" evidence="6">
    <location>
        <position position="312"/>
    </location>
</feature>
<sequence>MVPAPTGVTPHPLTPLSAGELEAAVRILGEAKRIPQPYRIVSIWLHEPPKQDVLAWDGSEPLEREAFTVVYDRSARKTYETVVSLTHRRVNRCEEITGVQPAYMIEEIFAVPELIMADPRWQEALRRRGVTDLSLAYVDPWPGAWLSDTDPGDRRVCRPLTWVRPPVENGHQYARPVEGLTAVVDLDQMKVIDVTDHGVVPIPEFQGEYIPELMTAAGDRNRPQFGRLRNDVKPIEITQPEGPSWTVDGHRVEWQKWQLHVGWTAREGLILFDVRYDDRGQLRPILYRASVAEMVVPYGDPAPTHFHKLAFDEGEVGLGLLVTSLTPGCDCLGETRYFDGLATDQDGHPILLPNAICMHEEDTGIAWKHLDYQKETGEVRRMRRLVLSSIVNLGNYEYGFFWYLYQDGSIEFEVKLTGVLSTGAYRPGDKPKYGTAVAPGVYGPNHQHFFCVRLDTDIDGVQNTVVEVNSEAIPLGEDNPYGMAWVTRETPLRTERQARRTINPGSARFWRITNPSRLNEMGESVAYRLQPGANVGLFLHEDSPMLRRAKFASKHLWVTPYDQHERYAAGDYPWQNRGPDGLPRWTEADRNIDNTDIVAWYVVGVHHVPRVEEWPVMPVAKAGFHLLPDGFFDGNPSLDLPRPHHAGHPGIPDEQMSPTTHTG</sequence>
<dbReference type="Proteomes" id="UP000664164">
    <property type="component" value="Unassembled WGS sequence"/>
</dbReference>
<evidence type="ECO:0000256" key="2">
    <source>
        <dbReference type="ARBA" id="ARBA00022723"/>
    </source>
</evidence>
<dbReference type="InterPro" id="IPR000269">
    <property type="entry name" value="Cu_amine_oxidase"/>
</dbReference>
<comment type="PTM">
    <text evidence="7 8">Topaquinone (TPQ) is generated by copper-dependent autoxidation of a specific tyrosyl residue.</text>
</comment>
<dbReference type="Pfam" id="PF02727">
    <property type="entry name" value="Cu_amine_oxidN2"/>
    <property type="match status" value="1"/>
</dbReference>
<dbReference type="Pfam" id="PF02728">
    <property type="entry name" value="Cu_amine_oxidN3"/>
    <property type="match status" value="1"/>
</dbReference>
<keyword evidence="4 8" id="KW-0560">Oxidoreductase</keyword>
<evidence type="ECO:0000256" key="9">
    <source>
        <dbReference type="SAM" id="MobiDB-lite"/>
    </source>
</evidence>
<feature type="domain" description="Copper amine oxidase N2-terminal" evidence="11">
    <location>
        <begin position="11"/>
        <end position="92"/>
    </location>
</feature>
<evidence type="ECO:0000256" key="3">
    <source>
        <dbReference type="ARBA" id="ARBA00022772"/>
    </source>
</evidence>
<keyword evidence="5 8" id="KW-0186">Copper</keyword>
<dbReference type="PANTHER" id="PTHR10638:SF89">
    <property type="entry name" value="AMINE OXIDASE"/>
    <property type="match status" value="1"/>
</dbReference>
<dbReference type="PANTHER" id="PTHR10638">
    <property type="entry name" value="COPPER AMINE OXIDASE"/>
    <property type="match status" value="1"/>
</dbReference>
<dbReference type="SUPFAM" id="SSF54416">
    <property type="entry name" value="Amine oxidase N-terminal region"/>
    <property type="match status" value="2"/>
</dbReference>
<comment type="cofactor">
    <cofactor evidence="8">
        <name>Cu cation</name>
        <dbReference type="ChEBI" id="CHEBI:23378"/>
    </cofactor>
    <text evidence="8">Contains 1 topaquinone per subunit.</text>
</comment>
<dbReference type="GO" id="GO:0008131">
    <property type="term" value="F:primary methylamine oxidase activity"/>
    <property type="evidence" value="ECO:0007669"/>
    <property type="project" value="InterPro"/>
</dbReference>
<keyword evidence="14" id="KW-1185">Reference proteome</keyword>
<comment type="caution">
    <text evidence="13">The sequence shown here is derived from an EMBL/GenBank/DDBJ whole genome shotgun (WGS) entry which is preliminary data.</text>
</comment>
<name>A0A939KNN1_9MICC</name>
<feature type="region of interest" description="Disordered" evidence="9">
    <location>
        <begin position="637"/>
        <end position="663"/>
    </location>
</feature>
<dbReference type="AlphaFoldDB" id="A0A939KNN1"/>
<evidence type="ECO:0000313" key="13">
    <source>
        <dbReference type="EMBL" id="MBO1269473.1"/>
    </source>
</evidence>
<evidence type="ECO:0000259" key="11">
    <source>
        <dbReference type="Pfam" id="PF02727"/>
    </source>
</evidence>
<dbReference type="InterPro" id="IPR015800">
    <property type="entry name" value="Cu_amine_oxidase_N2"/>
</dbReference>
<dbReference type="GO" id="GO:0009308">
    <property type="term" value="P:amine metabolic process"/>
    <property type="evidence" value="ECO:0007669"/>
    <property type="project" value="UniProtKB-UniRule"/>
</dbReference>
<dbReference type="Gene3D" id="2.70.98.20">
    <property type="entry name" value="Copper amine oxidase, catalytic domain"/>
    <property type="match status" value="1"/>
</dbReference>
<dbReference type="GO" id="GO:0048038">
    <property type="term" value="F:quinone binding"/>
    <property type="evidence" value="ECO:0007669"/>
    <property type="project" value="InterPro"/>
</dbReference>
<feature type="domain" description="Copper amine oxidase N3-terminal" evidence="12">
    <location>
        <begin position="104"/>
        <end position="203"/>
    </location>
</feature>
<evidence type="ECO:0000256" key="8">
    <source>
        <dbReference type="RuleBase" id="RU000672"/>
    </source>
</evidence>
<keyword evidence="3 6" id="KW-0801">TPQ</keyword>
<feature type="active site" description="Schiff-base intermediate with substrate; via topaquinone" evidence="6">
    <location>
        <position position="396"/>
    </location>
</feature>
<reference evidence="13" key="1">
    <citation type="submission" date="2021-03" db="EMBL/GenBank/DDBJ databases">
        <title>A new species, PO-11, isolated from a karst cave deposit.</title>
        <authorList>
            <person name="Zhaoxiaoyong W."/>
        </authorList>
    </citation>
    <scope>NUCLEOTIDE SEQUENCE</scope>
    <source>
        <strain evidence="13">PO-11</strain>
    </source>
</reference>